<name>A0A9X3DGD0_9SPHI</name>
<evidence type="ECO:0000259" key="2">
    <source>
        <dbReference type="Pfam" id="PF13568"/>
    </source>
</evidence>
<evidence type="ECO:0000256" key="1">
    <source>
        <dbReference type="SAM" id="SignalP"/>
    </source>
</evidence>
<dbReference type="EMBL" id="JAPJUH010000005">
    <property type="protein sequence ID" value="MCX3266797.1"/>
    <property type="molecule type" value="Genomic_DNA"/>
</dbReference>
<sequence>MKKILTTTLLCAIGMFSFAQTKIGIKAGVTLPTMSSHSTAEIFDGPPEYNFKSNTSFYIGGTIDFPISKSFAIQPGLTLTGKGGKTEIFESNFEPNNLFTFQGTYKLSTMYLEVPVNAVFNFDLGTGKIFFGAGPYYAIAISGEAKRTGMAISGSITTISSKQDLEFGSNKDYKRGDFGLNFLAGYQLKSGFNIHTGYGLGLTSIDTDGFDETSLKNRLFSVGLGFSF</sequence>
<proteinExistence type="predicted"/>
<dbReference type="RefSeq" id="WP_010600605.1">
    <property type="nucleotide sequence ID" value="NZ_JAPJUH010000005.1"/>
</dbReference>
<dbReference type="Pfam" id="PF13568">
    <property type="entry name" value="OMP_b-brl_2"/>
    <property type="match status" value="1"/>
</dbReference>
<dbReference type="Proteomes" id="UP001142592">
    <property type="component" value="Unassembled WGS sequence"/>
</dbReference>
<dbReference type="InterPro" id="IPR025665">
    <property type="entry name" value="Beta-barrel_OMP_2"/>
</dbReference>
<accession>A0A9X3DGD0</accession>
<feature type="signal peptide" evidence="1">
    <location>
        <begin position="1"/>
        <end position="19"/>
    </location>
</feature>
<evidence type="ECO:0000313" key="3">
    <source>
        <dbReference type="EMBL" id="MCX3266797.1"/>
    </source>
</evidence>
<comment type="caution">
    <text evidence="3">The sequence shown here is derived from an EMBL/GenBank/DDBJ whole genome shotgun (WGS) entry which is preliminary data.</text>
</comment>
<dbReference type="AlphaFoldDB" id="A0A9X3DGD0"/>
<feature type="chain" id="PRO_5040880837" evidence="1">
    <location>
        <begin position="20"/>
        <end position="228"/>
    </location>
</feature>
<keyword evidence="4" id="KW-1185">Reference proteome</keyword>
<gene>
    <name evidence="3" type="ORF">OQZ29_18710</name>
</gene>
<feature type="domain" description="Outer membrane protein beta-barrel" evidence="2">
    <location>
        <begin position="18"/>
        <end position="205"/>
    </location>
</feature>
<protein>
    <submittedName>
        <fullName evidence="3">Porin family protein</fullName>
    </submittedName>
</protein>
<keyword evidence="1" id="KW-0732">Signal</keyword>
<reference evidence="3" key="1">
    <citation type="submission" date="2022-11" db="EMBL/GenBank/DDBJ databases">
        <authorList>
            <person name="Graham C."/>
            <person name="Newman J.D."/>
        </authorList>
    </citation>
    <scope>NUCLEOTIDE SEQUENCE</scope>
    <source>
        <strain evidence="3">DSM 19486</strain>
    </source>
</reference>
<organism evidence="3 4">
    <name type="scientific">Pedobacter agri</name>
    <dbReference type="NCBI Taxonomy" id="454586"/>
    <lineage>
        <taxon>Bacteria</taxon>
        <taxon>Pseudomonadati</taxon>
        <taxon>Bacteroidota</taxon>
        <taxon>Sphingobacteriia</taxon>
        <taxon>Sphingobacteriales</taxon>
        <taxon>Sphingobacteriaceae</taxon>
        <taxon>Pedobacter</taxon>
    </lineage>
</organism>
<evidence type="ECO:0000313" key="4">
    <source>
        <dbReference type="Proteomes" id="UP001142592"/>
    </source>
</evidence>